<dbReference type="EMBL" id="BKCJ010005862">
    <property type="protein sequence ID" value="GEU69046.1"/>
    <property type="molecule type" value="Genomic_DNA"/>
</dbReference>
<feature type="region of interest" description="Disordered" evidence="1">
    <location>
        <begin position="678"/>
        <end position="718"/>
    </location>
</feature>
<comment type="caution">
    <text evidence="3">The sequence shown here is derived from an EMBL/GenBank/DDBJ whole genome shotgun (WGS) entry which is preliminary data.</text>
</comment>
<dbReference type="PANTHER" id="PTHR11439:SF509">
    <property type="entry name" value="RNA-DIRECTED DNA POLYMERASE"/>
    <property type="match status" value="1"/>
</dbReference>
<evidence type="ECO:0000259" key="2">
    <source>
        <dbReference type="PROSITE" id="PS50994"/>
    </source>
</evidence>
<feature type="region of interest" description="Disordered" evidence="1">
    <location>
        <begin position="1"/>
        <end position="21"/>
    </location>
</feature>
<dbReference type="PROSITE" id="PS50994">
    <property type="entry name" value="INTEGRASE"/>
    <property type="match status" value="1"/>
</dbReference>
<feature type="compositionally biased region" description="Pro residues" evidence="1">
    <location>
        <begin position="682"/>
        <end position="696"/>
    </location>
</feature>
<feature type="compositionally biased region" description="Polar residues" evidence="1">
    <location>
        <begin position="173"/>
        <end position="193"/>
    </location>
</feature>
<feature type="domain" description="Integrase catalytic" evidence="2">
    <location>
        <begin position="1"/>
        <end position="77"/>
    </location>
</feature>
<feature type="region of interest" description="Disordered" evidence="1">
    <location>
        <begin position="115"/>
        <end position="211"/>
    </location>
</feature>
<dbReference type="Pfam" id="PF07727">
    <property type="entry name" value="RVT_2"/>
    <property type="match status" value="1"/>
</dbReference>
<protein>
    <submittedName>
        <fullName evidence="3">Retrovirus-related Pol polyprotein from transposon TNT 1-94</fullName>
    </submittedName>
</protein>
<feature type="compositionally biased region" description="Basic and acidic residues" evidence="1">
    <location>
        <begin position="156"/>
        <end position="170"/>
    </location>
</feature>
<proteinExistence type="predicted"/>
<evidence type="ECO:0000313" key="3">
    <source>
        <dbReference type="EMBL" id="GEU69046.1"/>
    </source>
</evidence>
<organism evidence="3">
    <name type="scientific">Tanacetum cinerariifolium</name>
    <name type="common">Dalmatian daisy</name>
    <name type="synonym">Chrysanthemum cinerariifolium</name>
    <dbReference type="NCBI Taxonomy" id="118510"/>
    <lineage>
        <taxon>Eukaryota</taxon>
        <taxon>Viridiplantae</taxon>
        <taxon>Streptophyta</taxon>
        <taxon>Embryophyta</taxon>
        <taxon>Tracheophyta</taxon>
        <taxon>Spermatophyta</taxon>
        <taxon>Magnoliopsida</taxon>
        <taxon>eudicotyledons</taxon>
        <taxon>Gunneridae</taxon>
        <taxon>Pentapetalae</taxon>
        <taxon>asterids</taxon>
        <taxon>campanulids</taxon>
        <taxon>Asterales</taxon>
        <taxon>Asteraceae</taxon>
        <taxon>Asteroideae</taxon>
        <taxon>Anthemideae</taxon>
        <taxon>Anthemidinae</taxon>
        <taxon>Tanacetum</taxon>
    </lineage>
</organism>
<gene>
    <name evidence="3" type="ORF">Tci_041024</name>
</gene>
<dbReference type="GO" id="GO:0003676">
    <property type="term" value="F:nucleic acid binding"/>
    <property type="evidence" value="ECO:0007669"/>
    <property type="project" value="InterPro"/>
</dbReference>
<evidence type="ECO:0000256" key="1">
    <source>
        <dbReference type="SAM" id="MobiDB-lite"/>
    </source>
</evidence>
<dbReference type="InterPro" id="IPR013103">
    <property type="entry name" value="RVT_2"/>
</dbReference>
<sequence length="1378" mass="154845">MKGIKREFSVPRTPQQNGITERKNRTLTEATRTMLADSLLPISFWAKAVNTACYVQNRVLVTKPPNKTPHELLLGKTPSIGFMRHFGCPVTILTTLDPLGEENVQQYVLFPLWSSGSKNPQNTDDDDAFRGKKPKFEGEKPESEVYLSPSSSAQTKKHDDKTKREAKGKSLEILTNNTNTFSAAGPSNTTVSPTHRKSSYVDTSQYPDDPNMPELEDITYSDDEEDVGAEADFTNLETNITVSPIPTTRVHKDHPVTQSIVDLPNRKRAIGTKWVFRNKKDKRGIVVRNKARLVAQGYTQEEGIDYEEVFAPIAKIEAIRLFLAYASFMGFMVYQIDVKSSFLYGTIEEEVYVCQPPGFKDPDYPDKVYKVVKALYGLHQAPRACHDKYVAEILRKFGLTDEKSASTPIDTEKPLLKDPDGEDVDVHTYRSMISSLIYLTLSRPDIMFAICACGRFQVTPKISHLHAVKRIFRYLKGKPHLGLLYPKDSPFNLVAYSNSDYAGASLDRKSTTGGCQFLGCRLISWQCKKKTVVVTSSTEAEYVAAASCYTQVLWIQNQLMDYGKKVIITEATIREALRLDDAESIDFLPNEEIFTELSRMRYEKPFTKLTFYKAFFSPQWKFLIHTILQCMSAKRTSWNEFSSSMALAVICLLTGMIVAQQADEVVAGVDVNDALAAAEPSIPSPTPTTQPPPPSQELPSTSQVIHTPPPSPIGQEVREEEQVKGIWVKEIKKVRTAQRVKSSGYTIMVDVSKQGEIIANMNVNEDVTLKDVATVSKEVAVEKNAEIEENADVQERQDDELEPTELKKVLEVVTSAKLMTEVVTAASATITAATTPITAATITAAPSAAKRRKGVVIRDPEETATPSIIIHSEPKSKDKRKGILVEEPKPLKKQAQIKQDEAYARELEVELNKNINWDDVIEQVQRKEKEDNAIMRMSYDNIRPIFEKYFNSNVAFLEKTKEQPEEEESKELKRKIKTQAEKAAKKQKLDEVVEELRKHLQIVPNNEDDVYTEATPLARKQTCITGSTIEYEFVALAAAGMEAEWLKNMLLEILLHLGVRHGMIHELIMNRVISIEYVRSQQNLADHLTKGLARDLVIKSAEGMTEAYVLQIILWMCLEPADKKDEVANFSMRASRCFKTLNGNQSGWNSMTCNCFDHFLWFVWRDLFAEDGFGSASVAADAGVAVDGLSFFVGCVSNICWGIVETIISAMSFIMSHGGESVKLKELRSVAGETVSAKTVLFLEKMIDKEGNREWLLCDLGKEAREMAFEIESFLLKLMDEEPSHRRVFGGDDGQKRVTTVVGSINGCLWLFKELEVATTEDKRFATKLNTLREEMENVYEKRRNLAYELSSVKGIIIAGKAVEFVTDTLRKDDAMMA</sequence>
<dbReference type="SUPFAM" id="SSF53098">
    <property type="entry name" value="Ribonuclease H-like"/>
    <property type="match status" value="1"/>
</dbReference>
<dbReference type="Gene3D" id="3.30.420.10">
    <property type="entry name" value="Ribonuclease H-like superfamily/Ribonuclease H"/>
    <property type="match status" value="1"/>
</dbReference>
<dbReference type="InterPro" id="IPR036397">
    <property type="entry name" value="RNaseH_sf"/>
</dbReference>
<dbReference type="CDD" id="cd09272">
    <property type="entry name" value="RNase_HI_RT_Ty1"/>
    <property type="match status" value="2"/>
</dbReference>
<dbReference type="PANTHER" id="PTHR11439">
    <property type="entry name" value="GAG-POL-RELATED RETROTRANSPOSON"/>
    <property type="match status" value="1"/>
</dbReference>
<dbReference type="InterPro" id="IPR012337">
    <property type="entry name" value="RNaseH-like_sf"/>
</dbReference>
<accession>A0A6L2M4U3</accession>
<dbReference type="GO" id="GO:0015074">
    <property type="term" value="P:DNA integration"/>
    <property type="evidence" value="ECO:0007669"/>
    <property type="project" value="InterPro"/>
</dbReference>
<name>A0A6L2M4U3_TANCI</name>
<reference evidence="3" key="1">
    <citation type="journal article" date="2019" name="Sci. Rep.">
        <title>Draft genome of Tanacetum cinerariifolium, the natural source of mosquito coil.</title>
        <authorList>
            <person name="Yamashiro T."/>
            <person name="Shiraishi A."/>
            <person name="Satake H."/>
            <person name="Nakayama K."/>
        </authorList>
    </citation>
    <scope>NUCLEOTIDE SEQUENCE</scope>
</reference>
<dbReference type="InterPro" id="IPR001584">
    <property type="entry name" value="Integrase_cat-core"/>
</dbReference>
<feature type="compositionally biased region" description="Basic and acidic residues" evidence="1">
    <location>
        <begin position="128"/>
        <end position="143"/>
    </location>
</feature>